<dbReference type="EMBL" id="CP007155">
    <property type="protein sequence ID" value="AHI00136.1"/>
    <property type="molecule type" value="Genomic_DNA"/>
</dbReference>
<sequence>MTVGRAEPRLRCQSCSAYFDLSTLSACPICGSTDLANYEEEANRSGFTLRFGVFACDDCSAVYSLEQGREICPECGSEQNSTDQDVERRINGYGADLVRLQERLEFAHGEQIAVRGNRLPEPEYRQWLCDELMEQILAWTDRLIPTMSLADFNDPSDVGTREAWTQLLELANDTIDCTLQVKQRPGPPQLVATHRLLIRGLLQL</sequence>
<evidence type="ECO:0000313" key="2">
    <source>
        <dbReference type="Proteomes" id="UP000019225"/>
    </source>
</evidence>
<dbReference type="HOGENOM" id="CLU_1341806_0_0_11"/>
<reference evidence="1 2" key="1">
    <citation type="journal article" date="2014" name="BMC Genomics">
        <title>Complete genome sequence of producer of the glycopeptide antibiotic Aculeximycin Kutzneria albida DSM 43870T, a representative of minor genus of Pseudonocardiaceae.</title>
        <authorList>
            <person name="Rebets Y."/>
            <person name="Tokovenko B."/>
            <person name="Lushchyk I."/>
            <person name="Ruckert C."/>
            <person name="Zaburannyi N."/>
            <person name="Bechthold A."/>
            <person name="Kalinowski J."/>
            <person name="Luzhetskyy A."/>
        </authorList>
    </citation>
    <scope>NUCLEOTIDE SEQUENCE [LARGE SCALE GENOMIC DNA]</scope>
    <source>
        <strain evidence="1">DSM 43870</strain>
    </source>
</reference>
<gene>
    <name evidence="1" type="ORF">KALB_6777</name>
</gene>
<dbReference type="KEGG" id="kal:KALB_6777"/>
<dbReference type="STRING" id="1449976.KALB_6777"/>
<protein>
    <submittedName>
        <fullName evidence="1">Uncharacterized protein</fullName>
    </submittedName>
</protein>
<keyword evidence="2" id="KW-1185">Reference proteome</keyword>
<evidence type="ECO:0000313" key="1">
    <source>
        <dbReference type="EMBL" id="AHI00136.1"/>
    </source>
</evidence>
<dbReference type="AlphaFoldDB" id="W5WHD9"/>
<dbReference type="Proteomes" id="UP000019225">
    <property type="component" value="Chromosome"/>
</dbReference>
<accession>W5WHD9</accession>
<name>W5WHD9_9PSEU</name>
<organism evidence="1 2">
    <name type="scientific">Kutzneria albida DSM 43870</name>
    <dbReference type="NCBI Taxonomy" id="1449976"/>
    <lineage>
        <taxon>Bacteria</taxon>
        <taxon>Bacillati</taxon>
        <taxon>Actinomycetota</taxon>
        <taxon>Actinomycetes</taxon>
        <taxon>Pseudonocardiales</taxon>
        <taxon>Pseudonocardiaceae</taxon>
        <taxon>Kutzneria</taxon>
    </lineage>
</organism>
<proteinExistence type="predicted"/>